<dbReference type="eggNOG" id="COG0436">
    <property type="taxonomic scope" value="Bacteria"/>
</dbReference>
<feature type="domain" description="Aminotransferase class I/classII large" evidence="7">
    <location>
        <begin position="28"/>
        <end position="380"/>
    </location>
</feature>
<dbReference type="Gene3D" id="3.40.640.10">
    <property type="entry name" value="Type I PLP-dependent aspartate aminotransferase-like (Major domain)"/>
    <property type="match status" value="1"/>
</dbReference>
<dbReference type="FunFam" id="3.40.640.10:FF:000033">
    <property type="entry name" value="Aspartate aminotransferase"/>
    <property type="match status" value="1"/>
</dbReference>
<dbReference type="STRING" id="1313304.CALK_2265"/>
<dbReference type="Pfam" id="PF00155">
    <property type="entry name" value="Aminotran_1_2"/>
    <property type="match status" value="1"/>
</dbReference>
<comment type="caution">
    <text evidence="8">The sequence shown here is derived from an EMBL/GenBank/DDBJ whole genome shotgun (WGS) entry which is preliminary data.</text>
</comment>
<evidence type="ECO:0000313" key="8">
    <source>
        <dbReference type="EMBL" id="ERP30896.1"/>
    </source>
</evidence>
<dbReference type="PANTHER" id="PTHR43807">
    <property type="entry name" value="FI04487P"/>
    <property type="match status" value="1"/>
</dbReference>
<dbReference type="SUPFAM" id="SSF53383">
    <property type="entry name" value="PLP-dependent transferases"/>
    <property type="match status" value="1"/>
</dbReference>
<accession>U7D5R8</accession>
<reference evidence="8 9" key="1">
    <citation type="journal article" date="2013" name="Environ. Microbiol.">
        <title>Genome analysis of Chitinivibrio alkaliphilus gen. nov., sp. nov., a novel extremely haloalkaliphilic anaerobic chitinolytic bacterium from the candidate phylum Termite Group 3.</title>
        <authorList>
            <person name="Sorokin D.Y."/>
            <person name="Gumerov V.M."/>
            <person name="Rakitin A.L."/>
            <person name="Beletsky A.V."/>
            <person name="Damste J.S."/>
            <person name="Muyzer G."/>
            <person name="Mardanov A.V."/>
            <person name="Ravin N.V."/>
        </authorList>
    </citation>
    <scope>NUCLEOTIDE SEQUENCE [LARGE SCALE GENOMIC DNA]</scope>
    <source>
        <strain evidence="8 9">ACht1</strain>
    </source>
</reference>
<dbReference type="EMBL" id="ASJR01000027">
    <property type="protein sequence ID" value="ERP30896.1"/>
    <property type="molecule type" value="Genomic_DNA"/>
</dbReference>
<dbReference type="InterPro" id="IPR004839">
    <property type="entry name" value="Aminotransferase_I/II_large"/>
</dbReference>
<dbReference type="InterPro" id="IPR015421">
    <property type="entry name" value="PyrdxlP-dep_Trfase_major"/>
</dbReference>
<dbReference type="InterPro" id="IPR051326">
    <property type="entry name" value="Kynurenine-oxoglutarate_AT"/>
</dbReference>
<organism evidence="8 9">
    <name type="scientific">Chitinivibrio alkaliphilus ACht1</name>
    <dbReference type="NCBI Taxonomy" id="1313304"/>
    <lineage>
        <taxon>Bacteria</taxon>
        <taxon>Pseudomonadati</taxon>
        <taxon>Fibrobacterota</taxon>
        <taxon>Chitinivibrionia</taxon>
        <taxon>Chitinivibrionales</taxon>
        <taxon>Chitinivibrionaceae</taxon>
        <taxon>Chitinivibrio</taxon>
    </lineage>
</organism>
<comment type="cofactor">
    <cofactor evidence="1 6">
        <name>pyridoxal 5'-phosphate</name>
        <dbReference type="ChEBI" id="CHEBI:597326"/>
    </cofactor>
</comment>
<sequence>MSRLSKRGVSVVQSPIRAMSTACRKAGGINLAQGVCDTETPSCIIQGAEDALRSGKNSYTNHRGIAELRHAIAEKERREKGLTLDPHKEIVVSNGATGAMYATLSALISPGDEVIVFEPSYGYHTATLQALEAEVRHVQLPLYEDTMPWEELENLVSERTKALIINTPANPAGKVFSSDDFMRIAAIIAPYETVLISDEIYEYFLYEEVPHCSPCMIPALQDRTVVIGGFSKTFSVTGWRVGYLIGPADIASAAGHLNDLYYVCPPAPLQHGICRGLTELTPSFYTALRQNHQEKRDILFTALEKAGLCPTLPKGAYYILADISRIHGSTSLDRAMEFLRRTGVAGVPGSAFYHDSTGDHLCRFCFSKDREIIVEAAQRIEQAFA</sequence>
<dbReference type="InterPro" id="IPR004838">
    <property type="entry name" value="NHTrfase_class1_PyrdxlP-BS"/>
</dbReference>
<keyword evidence="5" id="KW-0663">Pyridoxal phosphate</keyword>
<dbReference type="GO" id="GO:0016212">
    <property type="term" value="F:kynurenine-oxoglutarate transaminase activity"/>
    <property type="evidence" value="ECO:0007669"/>
    <property type="project" value="TreeGrafter"/>
</dbReference>
<dbReference type="CDD" id="cd00609">
    <property type="entry name" value="AAT_like"/>
    <property type="match status" value="1"/>
</dbReference>
<comment type="similarity">
    <text evidence="2 6">Belongs to the class-I pyridoxal-phosphate-dependent aminotransferase family.</text>
</comment>
<gene>
    <name evidence="8" type="ORF">CALK_2265</name>
</gene>
<dbReference type="GO" id="GO:0005737">
    <property type="term" value="C:cytoplasm"/>
    <property type="evidence" value="ECO:0007669"/>
    <property type="project" value="TreeGrafter"/>
</dbReference>
<dbReference type="Proteomes" id="UP000017148">
    <property type="component" value="Unassembled WGS sequence"/>
</dbReference>
<evidence type="ECO:0000256" key="2">
    <source>
        <dbReference type="ARBA" id="ARBA00007441"/>
    </source>
</evidence>
<dbReference type="OrthoDB" id="9813612at2"/>
<dbReference type="PROSITE" id="PS00105">
    <property type="entry name" value="AA_TRANSFER_CLASS_1"/>
    <property type="match status" value="1"/>
</dbReference>
<keyword evidence="9" id="KW-1185">Reference proteome</keyword>
<dbReference type="GO" id="GO:0030170">
    <property type="term" value="F:pyridoxal phosphate binding"/>
    <property type="evidence" value="ECO:0007669"/>
    <property type="project" value="InterPro"/>
</dbReference>
<dbReference type="AlphaFoldDB" id="U7D5R8"/>
<evidence type="ECO:0000256" key="5">
    <source>
        <dbReference type="ARBA" id="ARBA00022898"/>
    </source>
</evidence>
<evidence type="ECO:0000256" key="4">
    <source>
        <dbReference type="ARBA" id="ARBA00022679"/>
    </source>
</evidence>
<evidence type="ECO:0000256" key="6">
    <source>
        <dbReference type="RuleBase" id="RU000481"/>
    </source>
</evidence>
<dbReference type="InterPro" id="IPR015424">
    <property type="entry name" value="PyrdxlP-dep_Trfase"/>
</dbReference>
<dbReference type="RefSeq" id="WP_022637631.1">
    <property type="nucleotide sequence ID" value="NZ_ASJR01000027.1"/>
</dbReference>
<evidence type="ECO:0000256" key="3">
    <source>
        <dbReference type="ARBA" id="ARBA00022576"/>
    </source>
</evidence>
<protein>
    <recommendedName>
        <fullName evidence="6">Aminotransferase</fullName>
        <ecNumber evidence="6">2.6.1.-</ecNumber>
    </recommendedName>
</protein>
<dbReference type="EC" id="2.6.1.-" evidence="6"/>
<name>U7D5R8_9BACT</name>
<dbReference type="InterPro" id="IPR015422">
    <property type="entry name" value="PyrdxlP-dep_Trfase_small"/>
</dbReference>
<keyword evidence="4 6" id="KW-0808">Transferase</keyword>
<evidence type="ECO:0000259" key="7">
    <source>
        <dbReference type="Pfam" id="PF00155"/>
    </source>
</evidence>
<proteinExistence type="inferred from homology"/>
<dbReference type="PANTHER" id="PTHR43807:SF20">
    <property type="entry name" value="FI04487P"/>
    <property type="match status" value="1"/>
</dbReference>
<evidence type="ECO:0000313" key="9">
    <source>
        <dbReference type="Proteomes" id="UP000017148"/>
    </source>
</evidence>
<evidence type="ECO:0000256" key="1">
    <source>
        <dbReference type="ARBA" id="ARBA00001933"/>
    </source>
</evidence>
<dbReference type="Gene3D" id="3.90.1150.10">
    <property type="entry name" value="Aspartate Aminotransferase, domain 1"/>
    <property type="match status" value="1"/>
</dbReference>
<keyword evidence="3 6" id="KW-0032">Aminotransferase</keyword>